<keyword evidence="6 10" id="KW-1133">Transmembrane helix</keyword>
<evidence type="ECO:0000313" key="12">
    <source>
        <dbReference type="RefSeq" id="XP_030384621.1"/>
    </source>
</evidence>
<dbReference type="PANTHER" id="PTHR21137:SF35">
    <property type="entry name" value="ODORANT RECEPTOR 19A-RELATED"/>
    <property type="match status" value="1"/>
</dbReference>
<sequence length="402" mass="47004">MQRYVPRLANGQLVPLSWPLALYRRLNHITWPLEPSASRWAHGLDYLLAICGCLIFVLTNDAELRYLRQKQNNVDQLLTGMPTYLVLVESHLRGLYTVLHWAEQHWLMHQFYADIYIERDREPQIFKEIERQMLPSRLVAIMYLVALSGFLLVPIMCLVYRRQDFLYAMVFPFDTTPLWLFVPLLISNIWVGVIIDSMIFGETNLLGEMMMHLNARYLLLQRDLQLSVDRILAMRQRPHMAHQLRQALTELLRRNVALNHFAERLEKVYNIRVFIIFSFSSGLLCALSFKTYTNPAANYTYGMWFVSKTLELLAFGQLGSNLAHTTDLLSSMYYESKWEQVMYLSTNTCENVRLLKLVVVAIEVNAKPFYVTGLKYFRVSLIAVLKILQAAFSYFTFLTSIR</sequence>
<comment type="similarity">
    <text evidence="10">Belongs to the insect chemoreceptor superfamily. Heteromeric odorant receptor channel (TC 1.A.69) family.</text>
</comment>
<evidence type="ECO:0000256" key="2">
    <source>
        <dbReference type="ARBA" id="ARBA00022475"/>
    </source>
</evidence>
<keyword evidence="4 10" id="KW-0812">Transmembrane</keyword>
<feature type="transmembrane region" description="Helical" evidence="10">
    <location>
        <begin position="376"/>
        <end position="397"/>
    </location>
</feature>
<organism evidence="11 12">
    <name type="scientific">Drosophila lebanonensis</name>
    <name type="common">Fruit fly</name>
    <name type="synonym">Scaptodrosophila lebanonensis</name>
    <dbReference type="NCBI Taxonomy" id="7225"/>
    <lineage>
        <taxon>Eukaryota</taxon>
        <taxon>Metazoa</taxon>
        <taxon>Ecdysozoa</taxon>
        <taxon>Arthropoda</taxon>
        <taxon>Hexapoda</taxon>
        <taxon>Insecta</taxon>
        <taxon>Pterygota</taxon>
        <taxon>Neoptera</taxon>
        <taxon>Endopterygota</taxon>
        <taxon>Diptera</taxon>
        <taxon>Brachycera</taxon>
        <taxon>Muscomorpha</taxon>
        <taxon>Ephydroidea</taxon>
        <taxon>Drosophilidae</taxon>
        <taxon>Scaptodrosophila</taxon>
    </lineage>
</organism>
<keyword evidence="2" id="KW-1003">Cell membrane</keyword>
<evidence type="ECO:0000256" key="4">
    <source>
        <dbReference type="ARBA" id="ARBA00022692"/>
    </source>
</evidence>
<evidence type="ECO:0000256" key="10">
    <source>
        <dbReference type="RuleBase" id="RU351113"/>
    </source>
</evidence>
<accession>A0A6J2U7Y7</accession>
<dbReference type="PANTHER" id="PTHR21137">
    <property type="entry name" value="ODORANT RECEPTOR"/>
    <property type="match status" value="1"/>
</dbReference>
<dbReference type="Proteomes" id="UP000504634">
    <property type="component" value="Unplaced"/>
</dbReference>
<dbReference type="GeneID" id="115631910"/>
<dbReference type="CTD" id="34918"/>
<dbReference type="GO" id="GO:0005549">
    <property type="term" value="F:odorant binding"/>
    <property type="evidence" value="ECO:0007669"/>
    <property type="project" value="InterPro"/>
</dbReference>
<keyword evidence="8 10" id="KW-0675">Receptor</keyword>
<comment type="caution">
    <text evidence="10">Lacks conserved residue(s) required for the propagation of feature annotation.</text>
</comment>
<feature type="transmembrane region" description="Helical" evidence="10">
    <location>
        <begin position="269"/>
        <end position="289"/>
    </location>
</feature>
<evidence type="ECO:0000256" key="8">
    <source>
        <dbReference type="ARBA" id="ARBA00023170"/>
    </source>
</evidence>
<reference evidence="12" key="1">
    <citation type="submission" date="2025-08" db="UniProtKB">
        <authorList>
            <consortium name="RefSeq"/>
        </authorList>
    </citation>
    <scope>IDENTIFICATION</scope>
    <source>
        <strain evidence="12">11010-0011.00</strain>
        <tissue evidence="12">Whole body</tissue>
    </source>
</reference>
<dbReference type="InterPro" id="IPR004117">
    <property type="entry name" value="7tm6_olfct_rcpt"/>
</dbReference>
<evidence type="ECO:0000313" key="11">
    <source>
        <dbReference type="Proteomes" id="UP000504634"/>
    </source>
</evidence>
<comment type="subcellular location">
    <subcellularLocation>
        <location evidence="1 10">Cell membrane</location>
        <topology evidence="1 10">Multi-pass membrane protein</topology>
    </subcellularLocation>
</comment>
<keyword evidence="7 10" id="KW-0472">Membrane</keyword>
<keyword evidence="3 10" id="KW-0716">Sensory transduction</keyword>
<keyword evidence="9 10" id="KW-0807">Transducer</keyword>
<dbReference type="OrthoDB" id="7845758at2759"/>
<evidence type="ECO:0000256" key="9">
    <source>
        <dbReference type="ARBA" id="ARBA00023224"/>
    </source>
</evidence>
<keyword evidence="5 10" id="KW-0552">Olfaction</keyword>
<dbReference type="RefSeq" id="XP_030384621.1">
    <property type="nucleotide sequence ID" value="XM_030528761.1"/>
</dbReference>
<dbReference type="GO" id="GO:0007165">
    <property type="term" value="P:signal transduction"/>
    <property type="evidence" value="ECO:0007669"/>
    <property type="project" value="UniProtKB-KW"/>
</dbReference>
<keyword evidence="11" id="KW-1185">Reference proteome</keyword>
<evidence type="ECO:0000256" key="6">
    <source>
        <dbReference type="ARBA" id="ARBA00022989"/>
    </source>
</evidence>
<dbReference type="AlphaFoldDB" id="A0A6J2U7Y7"/>
<evidence type="ECO:0000256" key="1">
    <source>
        <dbReference type="ARBA" id="ARBA00004651"/>
    </source>
</evidence>
<protein>
    <recommendedName>
        <fullName evidence="10">Odorant receptor</fullName>
    </recommendedName>
</protein>
<name>A0A6J2U7Y7_DROLE</name>
<evidence type="ECO:0000256" key="5">
    <source>
        <dbReference type="ARBA" id="ARBA00022725"/>
    </source>
</evidence>
<dbReference type="GO" id="GO:0005886">
    <property type="term" value="C:plasma membrane"/>
    <property type="evidence" value="ECO:0007669"/>
    <property type="project" value="UniProtKB-SubCell"/>
</dbReference>
<gene>
    <name evidence="12" type="primary">LOC115631910</name>
</gene>
<evidence type="ECO:0000256" key="3">
    <source>
        <dbReference type="ARBA" id="ARBA00022606"/>
    </source>
</evidence>
<dbReference type="GO" id="GO:0004984">
    <property type="term" value="F:olfactory receptor activity"/>
    <property type="evidence" value="ECO:0007669"/>
    <property type="project" value="InterPro"/>
</dbReference>
<proteinExistence type="inferred from homology"/>
<evidence type="ECO:0000256" key="7">
    <source>
        <dbReference type="ARBA" id="ARBA00023136"/>
    </source>
</evidence>
<feature type="transmembrane region" description="Helical" evidence="10">
    <location>
        <begin position="181"/>
        <end position="201"/>
    </location>
</feature>
<feature type="transmembrane region" description="Helical" evidence="10">
    <location>
        <begin position="138"/>
        <end position="161"/>
    </location>
</feature>